<dbReference type="GO" id="GO:0006357">
    <property type="term" value="P:regulation of transcription by RNA polymerase II"/>
    <property type="evidence" value="ECO:0007669"/>
    <property type="project" value="InterPro"/>
</dbReference>
<evidence type="ECO:0000256" key="6">
    <source>
        <dbReference type="ARBA" id="ARBA00023242"/>
    </source>
</evidence>
<comment type="similarity">
    <text evidence="2 8">Belongs to the Mediator complex subunit 4 family.</text>
</comment>
<feature type="compositionally biased region" description="Basic and acidic residues" evidence="9">
    <location>
        <begin position="170"/>
        <end position="196"/>
    </location>
</feature>
<gene>
    <name evidence="8" type="primary">MED4</name>
    <name evidence="10" type="ORF">BS50DRAFT_499110</name>
</gene>
<keyword evidence="8" id="KW-0010">Activator</keyword>
<comment type="subcellular location">
    <subcellularLocation>
        <location evidence="1 8">Nucleus</location>
    </subcellularLocation>
</comment>
<keyword evidence="11" id="KW-1185">Reference proteome</keyword>
<evidence type="ECO:0000256" key="4">
    <source>
        <dbReference type="ARBA" id="ARBA00023015"/>
    </source>
</evidence>
<evidence type="ECO:0000256" key="5">
    <source>
        <dbReference type="ARBA" id="ARBA00023163"/>
    </source>
</evidence>
<dbReference type="OrthoDB" id="1929813at2759"/>
<organism evidence="10 11">
    <name type="scientific">Corynespora cassiicola Philippines</name>
    <dbReference type="NCBI Taxonomy" id="1448308"/>
    <lineage>
        <taxon>Eukaryota</taxon>
        <taxon>Fungi</taxon>
        <taxon>Dikarya</taxon>
        <taxon>Ascomycota</taxon>
        <taxon>Pezizomycotina</taxon>
        <taxon>Dothideomycetes</taxon>
        <taxon>Pleosporomycetidae</taxon>
        <taxon>Pleosporales</taxon>
        <taxon>Corynesporascaceae</taxon>
        <taxon>Corynespora</taxon>
    </lineage>
</organism>
<dbReference type="InterPro" id="IPR019258">
    <property type="entry name" value="Mediator_Med4"/>
</dbReference>
<reference evidence="10 11" key="1">
    <citation type="journal article" date="2018" name="Front. Microbiol.">
        <title>Genome-Wide Analysis of Corynespora cassiicola Leaf Fall Disease Putative Effectors.</title>
        <authorList>
            <person name="Lopez D."/>
            <person name="Ribeiro S."/>
            <person name="Label P."/>
            <person name="Fumanal B."/>
            <person name="Venisse J.S."/>
            <person name="Kohler A."/>
            <person name="de Oliveira R.R."/>
            <person name="Labutti K."/>
            <person name="Lipzen A."/>
            <person name="Lail K."/>
            <person name="Bauer D."/>
            <person name="Ohm R.A."/>
            <person name="Barry K.W."/>
            <person name="Spatafora J."/>
            <person name="Grigoriev I.V."/>
            <person name="Martin F.M."/>
            <person name="Pujade-Renaud V."/>
        </authorList>
    </citation>
    <scope>NUCLEOTIDE SEQUENCE [LARGE SCALE GENOMIC DNA]</scope>
    <source>
        <strain evidence="10 11">Philippines</strain>
    </source>
</reference>
<dbReference type="AlphaFoldDB" id="A0A2T2NH09"/>
<comment type="subunit">
    <text evidence="8">Component of the Mediator complex.</text>
</comment>
<dbReference type="PANTHER" id="PTHR13208:SF2">
    <property type="entry name" value="MEDIATOR OF RNA POLYMERASE II TRANSCRIPTION SUBUNIT 4"/>
    <property type="match status" value="1"/>
</dbReference>
<dbReference type="Proteomes" id="UP000240883">
    <property type="component" value="Unassembled WGS sequence"/>
</dbReference>
<keyword evidence="4 8" id="KW-0805">Transcription regulation</keyword>
<feature type="compositionally biased region" description="Basic and acidic residues" evidence="9">
    <location>
        <begin position="237"/>
        <end position="247"/>
    </location>
</feature>
<dbReference type="GO" id="GO:0003712">
    <property type="term" value="F:transcription coregulator activity"/>
    <property type="evidence" value="ECO:0007669"/>
    <property type="project" value="InterPro"/>
</dbReference>
<sequence>MDAILQAQFQRVEHALTTLVDSIASYNPSPQAAVDLVAADDELSRGLDQLALHQSNHARILALRTEAEALETQVKSSVATLAGLRRELFSLPSSASDADTRPVPFDELLQFAKNISKHTVPPTYREPIPDFPDLNQLQEKGKDAEKDGGGSNGVPSNGVNTPANPNPSEQPKENAEGEAEPKEITEQEAEWLRKLNENQLGWTPWPSNDKIRRGGLMQIQYLLDTGKDPAKIDISKLDDEEKRKMEEGVAQNAEQQAQNEPDVRRESVAVPPPAPRAAEPKEVFAGFGDFEDDED</sequence>
<dbReference type="EMBL" id="KZ678138">
    <property type="protein sequence ID" value="PSN64724.1"/>
    <property type="molecule type" value="Genomic_DNA"/>
</dbReference>
<proteinExistence type="inferred from homology"/>
<dbReference type="GO" id="GO:0016592">
    <property type="term" value="C:mediator complex"/>
    <property type="evidence" value="ECO:0007669"/>
    <property type="project" value="InterPro"/>
</dbReference>
<evidence type="ECO:0000313" key="10">
    <source>
        <dbReference type="EMBL" id="PSN64724.1"/>
    </source>
</evidence>
<feature type="region of interest" description="Disordered" evidence="9">
    <location>
        <begin position="237"/>
        <end position="295"/>
    </location>
</feature>
<name>A0A2T2NH09_CORCC</name>
<keyword evidence="5 8" id="KW-0804">Transcription</keyword>
<evidence type="ECO:0000256" key="1">
    <source>
        <dbReference type="ARBA" id="ARBA00004123"/>
    </source>
</evidence>
<keyword evidence="6 8" id="KW-0539">Nucleus</keyword>
<evidence type="ECO:0000313" key="11">
    <source>
        <dbReference type="Proteomes" id="UP000240883"/>
    </source>
</evidence>
<evidence type="ECO:0000256" key="8">
    <source>
        <dbReference type="RuleBase" id="RU364141"/>
    </source>
</evidence>
<dbReference type="STRING" id="1448308.A0A2T2NH09"/>
<feature type="compositionally biased region" description="Low complexity" evidence="9">
    <location>
        <begin position="250"/>
        <end position="260"/>
    </location>
</feature>
<dbReference type="PANTHER" id="PTHR13208">
    <property type="entry name" value="MEDIATOR OF RNA POLYMERASE II TRANSCRIPTION SUBUNIT 4"/>
    <property type="match status" value="1"/>
</dbReference>
<comment type="function">
    <text evidence="8">Component of the Mediator complex, a coactivator involved in the regulated transcription of nearly all RNA polymerase II-dependent genes. Mediator functions as a bridge to convey information from gene-specific regulatory proteins to the basal RNA polymerase II transcription machinery. Mediator is recruited to promoters by direct interactions with regulatory proteins and serves as a scaffold for the assembly of a functional preinitiation complex with RNA polymerase II and the general transcription factors.</text>
</comment>
<dbReference type="Pfam" id="PF10018">
    <property type="entry name" value="Med4"/>
    <property type="match status" value="1"/>
</dbReference>
<accession>A0A2T2NH09</accession>
<evidence type="ECO:0000256" key="9">
    <source>
        <dbReference type="SAM" id="MobiDB-lite"/>
    </source>
</evidence>
<evidence type="ECO:0000256" key="7">
    <source>
        <dbReference type="ARBA" id="ARBA00031257"/>
    </source>
</evidence>
<evidence type="ECO:0000256" key="2">
    <source>
        <dbReference type="ARBA" id="ARBA00009626"/>
    </source>
</evidence>
<protein>
    <recommendedName>
        <fullName evidence="3 8">Mediator of RNA polymerase II transcription subunit 4</fullName>
    </recommendedName>
    <alternativeName>
        <fullName evidence="7 8">Mediator complex subunit 4</fullName>
    </alternativeName>
</protein>
<dbReference type="GO" id="GO:0070847">
    <property type="term" value="C:core mediator complex"/>
    <property type="evidence" value="ECO:0007669"/>
    <property type="project" value="TreeGrafter"/>
</dbReference>
<evidence type="ECO:0000256" key="3">
    <source>
        <dbReference type="ARBA" id="ARBA00020629"/>
    </source>
</evidence>
<feature type="region of interest" description="Disordered" evidence="9">
    <location>
        <begin position="141"/>
        <end position="211"/>
    </location>
</feature>